<protein>
    <submittedName>
        <fullName evidence="1">Uncharacterized protein</fullName>
    </submittedName>
</protein>
<dbReference type="EMBL" id="VSRR010007559">
    <property type="protein sequence ID" value="MPC47116.1"/>
    <property type="molecule type" value="Genomic_DNA"/>
</dbReference>
<name>A0A5B7FNT0_PORTR</name>
<reference evidence="1 2" key="1">
    <citation type="submission" date="2019-05" db="EMBL/GenBank/DDBJ databases">
        <title>Another draft genome of Portunus trituberculatus and its Hox gene families provides insights of decapod evolution.</title>
        <authorList>
            <person name="Jeong J.-H."/>
            <person name="Song I."/>
            <person name="Kim S."/>
            <person name="Choi T."/>
            <person name="Kim D."/>
            <person name="Ryu S."/>
            <person name="Kim W."/>
        </authorList>
    </citation>
    <scope>NUCLEOTIDE SEQUENCE [LARGE SCALE GENOMIC DNA]</scope>
    <source>
        <tissue evidence="1">Muscle</tissue>
    </source>
</reference>
<gene>
    <name evidence="1" type="ORF">E2C01_040851</name>
</gene>
<dbReference type="AlphaFoldDB" id="A0A5B7FNT0"/>
<sequence>MWPLHCTAATLPLHCRYTTAHCRYTTATLQLHYQYTAATLPPHCRYTGAHSPYLDQSLPPSLRIDDSRNRSVEMFTSLSSFATPRLIQTFHRGSDLLLVSALTPQPGASPDTNTRKRKTYTTSCQAYIYPSIVFAFSRRSRVFCSYSKPPPRRCATTSKGFR</sequence>
<comment type="caution">
    <text evidence="1">The sequence shown here is derived from an EMBL/GenBank/DDBJ whole genome shotgun (WGS) entry which is preliminary data.</text>
</comment>
<proteinExistence type="predicted"/>
<dbReference type="Proteomes" id="UP000324222">
    <property type="component" value="Unassembled WGS sequence"/>
</dbReference>
<accession>A0A5B7FNT0</accession>
<evidence type="ECO:0000313" key="2">
    <source>
        <dbReference type="Proteomes" id="UP000324222"/>
    </source>
</evidence>
<keyword evidence="2" id="KW-1185">Reference proteome</keyword>
<organism evidence="1 2">
    <name type="scientific">Portunus trituberculatus</name>
    <name type="common">Swimming crab</name>
    <name type="synonym">Neptunus trituberculatus</name>
    <dbReference type="NCBI Taxonomy" id="210409"/>
    <lineage>
        <taxon>Eukaryota</taxon>
        <taxon>Metazoa</taxon>
        <taxon>Ecdysozoa</taxon>
        <taxon>Arthropoda</taxon>
        <taxon>Crustacea</taxon>
        <taxon>Multicrustacea</taxon>
        <taxon>Malacostraca</taxon>
        <taxon>Eumalacostraca</taxon>
        <taxon>Eucarida</taxon>
        <taxon>Decapoda</taxon>
        <taxon>Pleocyemata</taxon>
        <taxon>Brachyura</taxon>
        <taxon>Eubrachyura</taxon>
        <taxon>Portunoidea</taxon>
        <taxon>Portunidae</taxon>
        <taxon>Portuninae</taxon>
        <taxon>Portunus</taxon>
    </lineage>
</organism>
<evidence type="ECO:0000313" key="1">
    <source>
        <dbReference type="EMBL" id="MPC47116.1"/>
    </source>
</evidence>